<keyword evidence="9" id="KW-1185">Reference proteome</keyword>
<gene>
    <name evidence="8" type="ORF">VSX56_10060</name>
</gene>
<keyword evidence="3" id="KW-0813">Transport</keyword>
<reference evidence="8 9" key="1">
    <citation type="submission" date="2024-06" db="EMBL/GenBank/DDBJ databases">
        <title>Thioclava kandeliae sp. nov. from a rhizosphere soil sample of Kandelia candel in a mangrove.</title>
        <authorList>
            <person name="Mu T."/>
        </authorList>
    </citation>
    <scope>NUCLEOTIDE SEQUENCE [LARGE SCALE GENOMIC DNA]</scope>
    <source>
        <strain evidence="8 9">CPCC 100088</strain>
    </source>
</reference>
<evidence type="ECO:0000256" key="2">
    <source>
        <dbReference type="ARBA" id="ARBA00007613"/>
    </source>
</evidence>
<dbReference type="PANTHER" id="PTHR30026:SF20">
    <property type="entry name" value="OUTER MEMBRANE PROTEIN TOLC"/>
    <property type="match status" value="1"/>
</dbReference>
<comment type="similarity">
    <text evidence="2">Belongs to the outer membrane factor (OMF) (TC 1.B.17) family.</text>
</comment>
<sequence length="422" mass="44832">MTSLSGCLGGGTPFPSGRAAYAPAGNGFAETQPGTTAQSSAIIGDLAARRSILPQGGAYDQVAKAVLAYQKSAAQSELLVKQLTAKAKSKNWLPSLKPGVSLTSLGDLATSIVLDQVLFDNGAKRAEREYAAADVELAAVNLSADYNDKVYTALSHYIKARQAEAEGVAATQAANKLAEYDDIMRQRVEGGLSDMSERRVLAQKLIDMEATEATLRDTVRSETAQLDSLTGGVSVRGQGIEPLKVPEPLPEALAIKTAQGTRNLTVAQAKINRAGLLPGLSASASVGTGKPDVGVDLGTSAGFGFGTGDQLKAYDAARQAAQQQVDQTRQEAFQDYVTLKSKLDMAEAKQSRDAGVVAEMEKSLSLYTEQYRLGGRTLMELVNQFENYAQMRQDLAGQKYDIALIRLEIARRHGLLVDGSVI</sequence>
<evidence type="ECO:0000256" key="3">
    <source>
        <dbReference type="ARBA" id="ARBA00022448"/>
    </source>
</evidence>
<dbReference type="SUPFAM" id="SSF56954">
    <property type="entry name" value="Outer membrane efflux proteins (OEP)"/>
    <property type="match status" value="1"/>
</dbReference>
<keyword evidence="6" id="KW-0472">Membrane</keyword>
<organism evidence="8 9">
    <name type="scientific">Thioclava kandeliae</name>
    <dbReference type="NCBI Taxonomy" id="3070818"/>
    <lineage>
        <taxon>Bacteria</taxon>
        <taxon>Pseudomonadati</taxon>
        <taxon>Pseudomonadota</taxon>
        <taxon>Alphaproteobacteria</taxon>
        <taxon>Rhodobacterales</taxon>
        <taxon>Paracoccaceae</taxon>
        <taxon>Thioclava</taxon>
    </lineage>
</organism>
<keyword evidence="4" id="KW-1134">Transmembrane beta strand</keyword>
<dbReference type="PANTHER" id="PTHR30026">
    <property type="entry name" value="OUTER MEMBRANE PROTEIN TOLC"/>
    <property type="match status" value="1"/>
</dbReference>
<evidence type="ECO:0000256" key="4">
    <source>
        <dbReference type="ARBA" id="ARBA00022452"/>
    </source>
</evidence>
<dbReference type="EMBL" id="JAYWLC010000006">
    <property type="protein sequence ID" value="MER5172120.1"/>
    <property type="molecule type" value="Genomic_DNA"/>
</dbReference>
<dbReference type="Proteomes" id="UP001438953">
    <property type="component" value="Unassembled WGS sequence"/>
</dbReference>
<dbReference type="InterPro" id="IPR051906">
    <property type="entry name" value="TolC-like"/>
</dbReference>
<evidence type="ECO:0000256" key="6">
    <source>
        <dbReference type="ARBA" id="ARBA00023136"/>
    </source>
</evidence>
<keyword evidence="7" id="KW-0998">Cell outer membrane</keyword>
<accession>A0ABV1SGT0</accession>
<keyword evidence="5" id="KW-0812">Transmembrane</keyword>
<comment type="caution">
    <text evidence="8">The sequence shown here is derived from an EMBL/GenBank/DDBJ whole genome shotgun (WGS) entry which is preliminary data.</text>
</comment>
<evidence type="ECO:0000256" key="7">
    <source>
        <dbReference type="ARBA" id="ARBA00023237"/>
    </source>
</evidence>
<dbReference type="Pfam" id="PF02321">
    <property type="entry name" value="OEP"/>
    <property type="match status" value="1"/>
</dbReference>
<name>A0ABV1SGT0_9RHOB</name>
<evidence type="ECO:0000313" key="9">
    <source>
        <dbReference type="Proteomes" id="UP001438953"/>
    </source>
</evidence>
<evidence type="ECO:0000256" key="5">
    <source>
        <dbReference type="ARBA" id="ARBA00022692"/>
    </source>
</evidence>
<protein>
    <submittedName>
        <fullName evidence="8">TolC family protein</fullName>
    </submittedName>
</protein>
<dbReference type="Gene3D" id="1.20.1600.10">
    <property type="entry name" value="Outer membrane efflux proteins (OEP)"/>
    <property type="match status" value="1"/>
</dbReference>
<dbReference type="InterPro" id="IPR003423">
    <property type="entry name" value="OMP_efflux"/>
</dbReference>
<evidence type="ECO:0000256" key="1">
    <source>
        <dbReference type="ARBA" id="ARBA00004442"/>
    </source>
</evidence>
<dbReference type="RefSeq" id="WP_339113869.1">
    <property type="nucleotide sequence ID" value="NZ_JAYWLC010000006.1"/>
</dbReference>
<evidence type="ECO:0000313" key="8">
    <source>
        <dbReference type="EMBL" id="MER5172120.1"/>
    </source>
</evidence>
<proteinExistence type="inferred from homology"/>
<comment type="subcellular location">
    <subcellularLocation>
        <location evidence="1">Cell outer membrane</location>
    </subcellularLocation>
</comment>